<protein>
    <submittedName>
        <fullName evidence="4">Aldehyde dehydrogenase family protein</fullName>
    </submittedName>
</protein>
<dbReference type="InterPro" id="IPR051020">
    <property type="entry name" value="ALDH-related_metabolic_enz"/>
</dbReference>
<dbReference type="Proteomes" id="UP001595387">
    <property type="component" value="Unassembled WGS sequence"/>
</dbReference>
<proteinExistence type="inferred from homology"/>
<evidence type="ECO:0000259" key="3">
    <source>
        <dbReference type="Pfam" id="PF00171"/>
    </source>
</evidence>
<gene>
    <name evidence="4" type="ORF">ACFODW_06050</name>
</gene>
<comment type="caution">
    <text evidence="4">The sequence shown here is derived from an EMBL/GenBank/DDBJ whole genome shotgun (WGS) entry which is preliminary data.</text>
</comment>
<dbReference type="PANTHER" id="PTHR42991:SF1">
    <property type="entry name" value="ALDEHYDE DEHYDROGENASE"/>
    <property type="match status" value="1"/>
</dbReference>
<evidence type="ECO:0000313" key="5">
    <source>
        <dbReference type="Proteomes" id="UP001595387"/>
    </source>
</evidence>
<dbReference type="EMBL" id="JBHRRZ010000011">
    <property type="protein sequence ID" value="MFC2947902.1"/>
    <property type="molecule type" value="Genomic_DNA"/>
</dbReference>
<dbReference type="PANTHER" id="PTHR42991">
    <property type="entry name" value="ALDEHYDE DEHYDROGENASE"/>
    <property type="match status" value="1"/>
</dbReference>
<evidence type="ECO:0000256" key="1">
    <source>
        <dbReference type="ARBA" id="ARBA00009986"/>
    </source>
</evidence>
<dbReference type="Gene3D" id="3.40.309.10">
    <property type="entry name" value="Aldehyde Dehydrogenase, Chain A, domain 2"/>
    <property type="match status" value="1"/>
</dbReference>
<dbReference type="RefSeq" id="WP_390304287.1">
    <property type="nucleotide sequence ID" value="NZ_JBHRRZ010000011.1"/>
</dbReference>
<dbReference type="Pfam" id="PF00171">
    <property type="entry name" value="Aldedh"/>
    <property type="match status" value="1"/>
</dbReference>
<dbReference type="Gene3D" id="3.40.605.10">
    <property type="entry name" value="Aldehyde Dehydrogenase, Chain A, domain 1"/>
    <property type="match status" value="1"/>
</dbReference>
<evidence type="ECO:0000313" key="4">
    <source>
        <dbReference type="EMBL" id="MFC2947902.1"/>
    </source>
</evidence>
<dbReference type="InterPro" id="IPR016163">
    <property type="entry name" value="Ald_DH_C"/>
</dbReference>
<evidence type="ECO:0000256" key="2">
    <source>
        <dbReference type="ARBA" id="ARBA00023002"/>
    </source>
</evidence>
<reference evidence="5" key="1">
    <citation type="journal article" date="2019" name="Int. J. Syst. Evol. Microbiol.">
        <title>The Global Catalogue of Microorganisms (GCM) 10K type strain sequencing project: providing services to taxonomists for standard genome sequencing and annotation.</title>
        <authorList>
            <consortium name="The Broad Institute Genomics Platform"/>
            <consortium name="The Broad Institute Genome Sequencing Center for Infectious Disease"/>
            <person name="Wu L."/>
            <person name="Ma J."/>
        </authorList>
    </citation>
    <scope>NUCLEOTIDE SEQUENCE [LARGE SCALE GENOMIC DNA]</scope>
    <source>
        <strain evidence="5">KCTC 13193</strain>
    </source>
</reference>
<name>A0ABV7A4E5_9BACI</name>
<comment type="similarity">
    <text evidence="1">Belongs to the aldehyde dehydrogenase family.</text>
</comment>
<keyword evidence="5" id="KW-1185">Reference proteome</keyword>
<accession>A0ABV7A4E5</accession>
<dbReference type="InterPro" id="IPR016161">
    <property type="entry name" value="Ald_DH/histidinol_DH"/>
</dbReference>
<dbReference type="SUPFAM" id="SSF53720">
    <property type="entry name" value="ALDH-like"/>
    <property type="match status" value="1"/>
</dbReference>
<dbReference type="InterPro" id="IPR016162">
    <property type="entry name" value="Ald_DH_N"/>
</dbReference>
<sequence length="475" mass="51466">MSTEFDLFINGEWVSTEDKLKVKDKYSQQVYATVSKAGEGEVDKAISGAEEAFHSKQLSPYERYEILKKVSEQLLEDKEDFAQVLVAEAGKPLKQARTEVERAAQTFEVSAEEAKRISGHGVPVDAVPGSENRMAYTVRVPVGVVGAITPFNFPINLVAHKIGPALAAGNAAVLKPASATPVSALKLAELFQKAGLPAGLLNVVVGSGSVVGKQMQEDARISTYTFTGSAEVGLKIKQNTGLNKLILELGNNSPVIIHKDADIDKAASVLATASFAFAGQTCITPQRLYVHRDVRKDFQEKLVEQIKDIKVGNPSDEQTVVGPMIDKEEAKRAQDWVEEAKESAATVVTGGSRSGAVYEPTLLTDVEKDMKVVKDEVFAPVVSILEYENLDACIDELNESPYGLQGGIFTKDLDTAFHAARRVQVGGLMINDSSQYRVDLMPYGGVKDSGWGKEGPKYSIEEMTEERLVVLNLDG</sequence>
<dbReference type="InterPro" id="IPR015590">
    <property type="entry name" value="Aldehyde_DH_dom"/>
</dbReference>
<keyword evidence="2" id="KW-0560">Oxidoreductase</keyword>
<dbReference type="CDD" id="cd07149">
    <property type="entry name" value="ALDH_y4uC"/>
    <property type="match status" value="1"/>
</dbReference>
<organism evidence="4 5">
    <name type="scientific">Virgibacillus sediminis</name>
    <dbReference type="NCBI Taxonomy" id="202260"/>
    <lineage>
        <taxon>Bacteria</taxon>
        <taxon>Bacillati</taxon>
        <taxon>Bacillota</taxon>
        <taxon>Bacilli</taxon>
        <taxon>Bacillales</taxon>
        <taxon>Bacillaceae</taxon>
        <taxon>Virgibacillus</taxon>
    </lineage>
</organism>
<feature type="domain" description="Aldehyde dehydrogenase" evidence="3">
    <location>
        <begin position="13"/>
        <end position="467"/>
    </location>
</feature>